<dbReference type="PATRIC" id="fig|480418.6.peg.5790"/>
<accession>A0A0F4ERI7</accession>
<gene>
    <name evidence="1" type="ORF">MLPM_1300</name>
</gene>
<organism evidence="1 2">
    <name type="scientific">Mycobacterium lepromatosis</name>
    <dbReference type="NCBI Taxonomy" id="480418"/>
    <lineage>
        <taxon>Bacteria</taxon>
        <taxon>Bacillati</taxon>
        <taxon>Actinomycetota</taxon>
        <taxon>Actinomycetes</taxon>
        <taxon>Mycobacteriales</taxon>
        <taxon>Mycobacteriaceae</taxon>
        <taxon>Mycobacterium</taxon>
    </lineage>
</organism>
<dbReference type="Proteomes" id="UP000053699">
    <property type="component" value="Unassembled WGS sequence"/>
</dbReference>
<dbReference type="InterPro" id="IPR022292">
    <property type="entry name" value="CHP03843"/>
</dbReference>
<reference evidence="1 2" key="1">
    <citation type="journal article" date="2015" name="Proc. Natl. Acad. Sci. U.S.A.">
        <title>Insight into the evolution and origin of leprosy bacilli from the genome sequence of Mycobacterium lepromatosis.</title>
        <authorList>
            <person name="Singh P."/>
            <person name="Benjak A."/>
            <person name="Schuenemann V.J."/>
            <person name="Herbig A."/>
            <person name="Avanzi C."/>
            <person name="Busso P."/>
            <person name="Nieselt K."/>
            <person name="Krause J."/>
            <person name="Vera-Cabrera L."/>
            <person name="Cole S.T."/>
        </authorList>
    </citation>
    <scope>NUCLEOTIDE SEQUENCE [LARGE SCALE GENOMIC DNA]</scope>
    <source>
        <strain evidence="1 2">Mx1-22A</strain>
    </source>
</reference>
<evidence type="ECO:0008006" key="3">
    <source>
        <dbReference type="Google" id="ProtNLM"/>
    </source>
</evidence>
<dbReference type="EMBL" id="JRPY01000053">
    <property type="protein sequence ID" value="KJX75197.1"/>
    <property type="molecule type" value="Genomic_DNA"/>
</dbReference>
<proteinExistence type="predicted"/>
<evidence type="ECO:0000313" key="2">
    <source>
        <dbReference type="Proteomes" id="UP000053699"/>
    </source>
</evidence>
<comment type="caution">
    <text evidence="1">The sequence shown here is derived from an EMBL/GenBank/DDBJ whole genome shotgun (WGS) entry which is preliminary data.</text>
</comment>
<name>A0A0F4ERI7_9MYCO</name>
<dbReference type="OrthoDB" id="3423180at2"/>
<sequence length="262" mass="28688">MLRDGELTVLGRIRSASNATFLCESTLDQHSVHCVYKPVSGEQPLWDFPDGTLAGRELSAYLVSTGLGWNIVPYTVIRDGPAGPGMLQLWVQQPGNAADSDSRSGPDMVDLFPADKLQPGYLPVLRSYNYAGDEVILMHADDTQLRRLAVFDVLINNADRKGGHILYGLDGHVYGVDHGVCLHVEDKLRTVLWGWAGKPIDDQTLEEVAGLVDILSGPLADALAGQITWAEIIALRRRAHAVLDNPVMPGPNRHRAIPWPVF</sequence>
<dbReference type="NCBIfam" id="TIGR03843">
    <property type="entry name" value="SCO1664 family protein"/>
    <property type="match status" value="1"/>
</dbReference>
<dbReference type="AlphaFoldDB" id="A0A0F4ERI7"/>
<keyword evidence="2" id="KW-1185">Reference proteome</keyword>
<evidence type="ECO:0000313" key="1">
    <source>
        <dbReference type="EMBL" id="KJX75197.1"/>
    </source>
</evidence>
<protein>
    <recommendedName>
        <fullName evidence="3">Phosphatidylinositol kinase</fullName>
    </recommendedName>
</protein>
<dbReference type="STRING" id="480418.GCA_000975265_01396"/>